<evidence type="ECO:0000313" key="2">
    <source>
        <dbReference type="Proteomes" id="UP000016649"/>
    </source>
</evidence>
<protein>
    <recommendedName>
        <fullName evidence="3">Toxin-antitoxin system, antitoxin component, ribbon-helix-helix domain protein</fullName>
    </recommendedName>
</protein>
<dbReference type="InterPro" id="IPR046257">
    <property type="entry name" value="DUF6290"/>
</dbReference>
<dbReference type="EMBL" id="AWVH01000039">
    <property type="protein sequence ID" value="ERJ91984.1"/>
    <property type="molecule type" value="Genomic_DNA"/>
</dbReference>
<evidence type="ECO:0008006" key="3">
    <source>
        <dbReference type="Google" id="ProtNLM"/>
    </source>
</evidence>
<dbReference type="RefSeq" id="WP_021687843.1">
    <property type="nucleotide sequence ID" value="NZ_KI260569.1"/>
</dbReference>
<name>A0ABN0NX69_TRELE</name>
<dbReference type="Pfam" id="PF19807">
    <property type="entry name" value="DUF6290"/>
    <property type="match status" value="1"/>
</dbReference>
<keyword evidence="2" id="KW-1185">Reference proteome</keyword>
<dbReference type="Proteomes" id="UP000016649">
    <property type="component" value="Unassembled WGS sequence"/>
</dbReference>
<accession>A0ABN0NX69</accession>
<proteinExistence type="predicted"/>
<sequence>MAVVSVKINQEEEKMVDYLSEYFEEKKSSIIKRSLTEMYEDIVDKNIIDKFEKEKHTFVNAEDILKEIL</sequence>
<evidence type="ECO:0000313" key="1">
    <source>
        <dbReference type="EMBL" id="ERJ91984.1"/>
    </source>
</evidence>
<organism evidence="1 2">
    <name type="scientific">Treponema lecithinolyticum ATCC 700332</name>
    <dbReference type="NCBI Taxonomy" id="1321815"/>
    <lineage>
        <taxon>Bacteria</taxon>
        <taxon>Pseudomonadati</taxon>
        <taxon>Spirochaetota</taxon>
        <taxon>Spirochaetia</taxon>
        <taxon>Spirochaetales</taxon>
        <taxon>Treponemataceae</taxon>
        <taxon>Treponema</taxon>
    </lineage>
</organism>
<comment type="caution">
    <text evidence="1">The sequence shown here is derived from an EMBL/GenBank/DDBJ whole genome shotgun (WGS) entry which is preliminary data.</text>
</comment>
<reference evidence="1 2" key="1">
    <citation type="submission" date="2013-08" db="EMBL/GenBank/DDBJ databases">
        <authorList>
            <person name="Weinstock G."/>
            <person name="Sodergren E."/>
            <person name="Wylie T."/>
            <person name="Fulton L."/>
            <person name="Fulton R."/>
            <person name="Fronick C."/>
            <person name="O'Laughlin M."/>
            <person name="Godfrey J."/>
            <person name="Miner T."/>
            <person name="Herter B."/>
            <person name="Appelbaum E."/>
            <person name="Cordes M."/>
            <person name="Lek S."/>
            <person name="Wollam A."/>
            <person name="Pepin K.H."/>
            <person name="Palsikar V.B."/>
            <person name="Mitreva M."/>
            <person name="Wilson R.K."/>
        </authorList>
    </citation>
    <scope>NUCLEOTIDE SEQUENCE [LARGE SCALE GENOMIC DNA]</scope>
    <source>
        <strain evidence="1 2">ATCC 700332</strain>
    </source>
</reference>
<gene>
    <name evidence="1" type="ORF">HMPREF9193_01642</name>
</gene>